<dbReference type="InterPro" id="IPR050576">
    <property type="entry name" value="Cilia_flagella_integrity"/>
</dbReference>
<evidence type="ECO:0000313" key="8">
    <source>
        <dbReference type="Proteomes" id="UP000078512"/>
    </source>
</evidence>
<dbReference type="PANTHER" id="PTHR45973">
    <property type="entry name" value="PROTEIN PHOSPHATASE 1 REGULATORY SUBUNIT SDS22-RELATED"/>
    <property type="match status" value="1"/>
</dbReference>
<dbReference type="InterPro" id="IPR001611">
    <property type="entry name" value="Leu-rich_rpt"/>
</dbReference>
<proteinExistence type="predicted"/>
<sequence length="318" mass="35947">MEMRMLFISLAALTPCAMALLNQIGPIQILSTLLSELRKTVSIHSTQAKVIDDECIELQEKLITIDPLRQERYEDRRKSYFHTSENWLKSHHSDSNSFGNNHLYYVGTQLVFERETLSIIQDSKRFPEIEYAVKQPTHLDLSMRGLTHIPISSYLLHIHTLNLDSNSITSTRFLRNLLNVRRVNLSNNLIERLEGLQHAPSLEFMTLENNMIAKWEDVVAGFVFWGEGKLGRTGGHVKVLLGNNPVTVNEGGEYVLEKRWEDVGEVGIEIQWKSEELRLAEEALLAAEGESGAVGNIVVDGTRRVSATVVEFDAGIAH</sequence>
<gene>
    <name evidence="7" type="ORF">K457DRAFT_281154</name>
</gene>
<name>A0A197JE99_9FUNG</name>
<dbReference type="Proteomes" id="UP000078512">
    <property type="component" value="Unassembled WGS sequence"/>
</dbReference>
<dbReference type="PROSITE" id="PS51450">
    <property type="entry name" value="LRR"/>
    <property type="match status" value="1"/>
</dbReference>
<keyword evidence="4" id="KW-0969">Cilium</keyword>
<dbReference type="SUPFAM" id="SSF52058">
    <property type="entry name" value="L domain-like"/>
    <property type="match status" value="1"/>
</dbReference>
<organism evidence="7 8">
    <name type="scientific">Linnemannia elongata AG-77</name>
    <dbReference type="NCBI Taxonomy" id="1314771"/>
    <lineage>
        <taxon>Eukaryota</taxon>
        <taxon>Fungi</taxon>
        <taxon>Fungi incertae sedis</taxon>
        <taxon>Mucoromycota</taxon>
        <taxon>Mortierellomycotina</taxon>
        <taxon>Mortierellomycetes</taxon>
        <taxon>Mortierellales</taxon>
        <taxon>Mortierellaceae</taxon>
        <taxon>Linnemannia</taxon>
    </lineage>
</organism>
<dbReference type="InterPro" id="IPR032675">
    <property type="entry name" value="LRR_dom_sf"/>
</dbReference>
<keyword evidence="3" id="KW-0677">Repeat</keyword>
<accession>A0A197JE99</accession>
<comment type="subcellular location">
    <subcellularLocation>
        <location evidence="1">Cell projection</location>
        <location evidence="1">Cilium</location>
    </subcellularLocation>
</comment>
<dbReference type="OrthoDB" id="1658at2759"/>
<evidence type="ECO:0000256" key="4">
    <source>
        <dbReference type="ARBA" id="ARBA00023069"/>
    </source>
</evidence>
<evidence type="ECO:0000256" key="5">
    <source>
        <dbReference type="ARBA" id="ARBA00023273"/>
    </source>
</evidence>
<keyword evidence="8" id="KW-1185">Reference proteome</keyword>
<dbReference type="PANTHER" id="PTHR45973:SF9">
    <property type="entry name" value="LEUCINE-RICH REPEAT-CONTAINING PROTEIN 46"/>
    <property type="match status" value="1"/>
</dbReference>
<keyword evidence="2" id="KW-0433">Leucine-rich repeat</keyword>
<dbReference type="Gene3D" id="3.80.10.10">
    <property type="entry name" value="Ribonuclease Inhibitor"/>
    <property type="match status" value="1"/>
</dbReference>
<keyword evidence="5" id="KW-0966">Cell projection</keyword>
<evidence type="ECO:0000256" key="6">
    <source>
        <dbReference type="SAM" id="SignalP"/>
    </source>
</evidence>
<reference evidence="7 8" key="1">
    <citation type="submission" date="2016-05" db="EMBL/GenBank/DDBJ databases">
        <title>Genome sequencing reveals origins of a unique bacterial endosymbiosis in the earliest lineages of terrestrial Fungi.</title>
        <authorList>
            <consortium name="DOE Joint Genome Institute"/>
            <person name="Uehling J."/>
            <person name="Gryganskyi A."/>
            <person name="Hameed K."/>
            <person name="Tschaplinski T."/>
            <person name="Misztal P."/>
            <person name="Wu S."/>
            <person name="Desiro A."/>
            <person name="Vande Pol N."/>
            <person name="Du Z.-Y."/>
            <person name="Zienkiewicz A."/>
            <person name="Zienkiewicz K."/>
            <person name="Morin E."/>
            <person name="Tisserant E."/>
            <person name="Splivallo R."/>
            <person name="Hainaut M."/>
            <person name="Henrissat B."/>
            <person name="Ohm R."/>
            <person name="Kuo A."/>
            <person name="Yan J."/>
            <person name="Lipzen A."/>
            <person name="Nolan M."/>
            <person name="Labutti K."/>
            <person name="Barry K."/>
            <person name="Goldstein A."/>
            <person name="Labbe J."/>
            <person name="Schadt C."/>
            <person name="Tuskan G."/>
            <person name="Grigoriev I."/>
            <person name="Martin F."/>
            <person name="Vilgalys R."/>
            <person name="Bonito G."/>
        </authorList>
    </citation>
    <scope>NUCLEOTIDE SEQUENCE [LARGE SCALE GENOMIC DNA]</scope>
    <source>
        <strain evidence="7 8">AG-77</strain>
    </source>
</reference>
<evidence type="ECO:0000256" key="3">
    <source>
        <dbReference type="ARBA" id="ARBA00022737"/>
    </source>
</evidence>
<protein>
    <recommendedName>
        <fullName evidence="9">L domain-like protein</fullName>
    </recommendedName>
</protein>
<evidence type="ECO:0000313" key="7">
    <source>
        <dbReference type="EMBL" id="OAQ22759.1"/>
    </source>
</evidence>
<keyword evidence="6" id="KW-0732">Signal</keyword>
<feature type="chain" id="PRO_5008275843" description="L domain-like protein" evidence="6">
    <location>
        <begin position="20"/>
        <end position="318"/>
    </location>
</feature>
<dbReference type="AlphaFoldDB" id="A0A197JE99"/>
<dbReference type="EMBL" id="KV442143">
    <property type="protein sequence ID" value="OAQ22759.1"/>
    <property type="molecule type" value="Genomic_DNA"/>
</dbReference>
<evidence type="ECO:0008006" key="9">
    <source>
        <dbReference type="Google" id="ProtNLM"/>
    </source>
</evidence>
<evidence type="ECO:0000256" key="2">
    <source>
        <dbReference type="ARBA" id="ARBA00022614"/>
    </source>
</evidence>
<feature type="signal peptide" evidence="6">
    <location>
        <begin position="1"/>
        <end position="19"/>
    </location>
</feature>
<evidence type="ECO:0000256" key="1">
    <source>
        <dbReference type="ARBA" id="ARBA00004138"/>
    </source>
</evidence>